<dbReference type="PANTHER" id="PTHR15549">
    <property type="entry name" value="PAIRED IMMUNOGLOBULIN-LIKE TYPE 2 RECEPTOR"/>
    <property type="match status" value="1"/>
</dbReference>
<dbReference type="GO" id="GO:0071944">
    <property type="term" value="C:cell periphery"/>
    <property type="evidence" value="ECO:0007669"/>
    <property type="project" value="UniProtKB-ARBA"/>
</dbReference>
<evidence type="ECO:0000313" key="8">
    <source>
        <dbReference type="Proteomes" id="UP000054248"/>
    </source>
</evidence>
<dbReference type="GO" id="GO:0016020">
    <property type="term" value="C:membrane"/>
    <property type="evidence" value="ECO:0007669"/>
    <property type="project" value="UniProtKB-SubCell"/>
</dbReference>
<feature type="transmembrane region" description="Helical" evidence="6">
    <location>
        <begin position="162"/>
        <end position="184"/>
    </location>
</feature>
<evidence type="ECO:0000313" key="7">
    <source>
        <dbReference type="EMBL" id="KIO24678.1"/>
    </source>
</evidence>
<keyword evidence="2 6" id="KW-0812">Transmembrane</keyword>
<gene>
    <name evidence="7" type="ORF">M407DRAFT_98770</name>
</gene>
<evidence type="ECO:0000256" key="2">
    <source>
        <dbReference type="ARBA" id="ARBA00022692"/>
    </source>
</evidence>
<keyword evidence="4 6" id="KW-0472">Membrane</keyword>
<feature type="region of interest" description="Disordered" evidence="5">
    <location>
        <begin position="1"/>
        <end position="92"/>
    </location>
</feature>
<evidence type="ECO:0000256" key="1">
    <source>
        <dbReference type="ARBA" id="ARBA00004167"/>
    </source>
</evidence>
<accession>A0A0C3KT71</accession>
<dbReference type="HOGENOM" id="CLU_598779_0_0_1"/>
<comment type="subcellular location">
    <subcellularLocation>
        <location evidence="1">Membrane</location>
        <topology evidence="1">Single-pass membrane protein</topology>
    </subcellularLocation>
</comment>
<proteinExistence type="predicted"/>
<protein>
    <submittedName>
        <fullName evidence="7">Uncharacterized protein</fullName>
    </submittedName>
</protein>
<keyword evidence="8" id="KW-1185">Reference proteome</keyword>
<reference evidence="7 8" key="1">
    <citation type="submission" date="2014-04" db="EMBL/GenBank/DDBJ databases">
        <authorList>
            <consortium name="DOE Joint Genome Institute"/>
            <person name="Kuo A."/>
            <person name="Girlanda M."/>
            <person name="Perotto S."/>
            <person name="Kohler A."/>
            <person name="Nagy L.G."/>
            <person name="Floudas D."/>
            <person name="Copeland A."/>
            <person name="Barry K.W."/>
            <person name="Cichocki N."/>
            <person name="Veneault-Fourrey C."/>
            <person name="LaButti K."/>
            <person name="Lindquist E.A."/>
            <person name="Lipzen A."/>
            <person name="Lundell T."/>
            <person name="Morin E."/>
            <person name="Murat C."/>
            <person name="Sun H."/>
            <person name="Tunlid A."/>
            <person name="Henrissat B."/>
            <person name="Grigoriev I.V."/>
            <person name="Hibbett D.S."/>
            <person name="Martin F."/>
            <person name="Nordberg H.P."/>
            <person name="Cantor M.N."/>
            <person name="Hua S.X."/>
        </authorList>
    </citation>
    <scope>NUCLEOTIDE SEQUENCE [LARGE SCALE GENOMIC DNA]</scope>
    <source>
        <strain evidence="7 8">MUT 4182</strain>
    </source>
</reference>
<dbReference type="OrthoDB" id="6222486at2759"/>
<dbReference type="InterPro" id="IPR051694">
    <property type="entry name" value="Immunoregulatory_rcpt-like"/>
</dbReference>
<reference evidence="8" key="2">
    <citation type="submission" date="2015-01" db="EMBL/GenBank/DDBJ databases">
        <title>Evolutionary Origins and Diversification of the Mycorrhizal Mutualists.</title>
        <authorList>
            <consortium name="DOE Joint Genome Institute"/>
            <consortium name="Mycorrhizal Genomics Consortium"/>
            <person name="Kohler A."/>
            <person name="Kuo A."/>
            <person name="Nagy L.G."/>
            <person name="Floudas D."/>
            <person name="Copeland A."/>
            <person name="Barry K.W."/>
            <person name="Cichocki N."/>
            <person name="Veneault-Fourrey C."/>
            <person name="LaButti K."/>
            <person name="Lindquist E.A."/>
            <person name="Lipzen A."/>
            <person name="Lundell T."/>
            <person name="Morin E."/>
            <person name="Murat C."/>
            <person name="Riley R."/>
            <person name="Ohm R."/>
            <person name="Sun H."/>
            <person name="Tunlid A."/>
            <person name="Henrissat B."/>
            <person name="Grigoriev I.V."/>
            <person name="Hibbett D.S."/>
            <person name="Martin F."/>
        </authorList>
    </citation>
    <scope>NUCLEOTIDE SEQUENCE [LARGE SCALE GENOMIC DNA]</scope>
    <source>
        <strain evidence="8">MUT 4182</strain>
    </source>
</reference>
<evidence type="ECO:0000256" key="4">
    <source>
        <dbReference type="ARBA" id="ARBA00023136"/>
    </source>
</evidence>
<feature type="compositionally biased region" description="Polar residues" evidence="5">
    <location>
        <begin position="321"/>
        <end position="330"/>
    </location>
</feature>
<feature type="region of interest" description="Disordered" evidence="5">
    <location>
        <begin position="393"/>
        <end position="457"/>
    </location>
</feature>
<evidence type="ECO:0000256" key="3">
    <source>
        <dbReference type="ARBA" id="ARBA00022989"/>
    </source>
</evidence>
<keyword evidence="3 6" id="KW-1133">Transmembrane helix</keyword>
<evidence type="ECO:0000256" key="6">
    <source>
        <dbReference type="SAM" id="Phobius"/>
    </source>
</evidence>
<dbReference type="Proteomes" id="UP000054248">
    <property type="component" value="Unassembled WGS sequence"/>
</dbReference>
<feature type="compositionally biased region" description="Low complexity" evidence="5">
    <location>
        <begin position="417"/>
        <end position="427"/>
    </location>
</feature>
<name>A0A0C3KT71_9AGAM</name>
<feature type="compositionally biased region" description="Low complexity" evidence="5">
    <location>
        <begin position="26"/>
        <end position="92"/>
    </location>
</feature>
<dbReference type="EMBL" id="KN823056">
    <property type="protein sequence ID" value="KIO24678.1"/>
    <property type="molecule type" value="Genomic_DNA"/>
</dbReference>
<feature type="compositionally biased region" description="Basic residues" evidence="5">
    <location>
        <begin position="1"/>
        <end position="13"/>
    </location>
</feature>
<dbReference type="AlphaFoldDB" id="A0A0C3KT71"/>
<feature type="region of interest" description="Disordered" evidence="5">
    <location>
        <begin position="299"/>
        <end position="361"/>
    </location>
</feature>
<evidence type="ECO:0000256" key="5">
    <source>
        <dbReference type="SAM" id="MobiDB-lite"/>
    </source>
</evidence>
<sequence length="457" mass="48086">MRQVAARRHHNKKRAEGFIPNQHGQDNTNNDNTGDTPAGNNGSSSAAITTTTTAQSSSSIVRTTTTTTTTPPAPVTTTTTTTQPTTTSTTTTSSSSSVVVVSTTTTPAVIQATTPINQIPTTASVPITRSVATPTIGTASFSSASPSASAAAADSGPQIGPLIGAIGGGLVGVIALAAIAGYFFRRTFRKKDEFDRSDFVRNSVAIRDDWSEKPAAGTQSAMALARGGAEEPSATPRPPSMLERRGQAQPAYGVGETMNAGYYGQQDQYYNYGNNGYYGQDQYAAGYDQHQHAAGYDQHQQYPAGDHPYVAGSAYGYTPPNEYQQSQLTRKPSAPLGAARGPESEYQQQQQGQDHVASPAQGYSTAAQFDARHQSVTPFQQQQYNDINKALNGGVTPVAESPAGGRELSTAYSTLNQPQQPAQGQQPHGNSAAPNVHQPAANNRKSLYDDEDAYGGI</sequence>
<feature type="region of interest" description="Disordered" evidence="5">
    <location>
        <begin position="211"/>
        <end position="248"/>
    </location>
</feature>
<organism evidence="7 8">
    <name type="scientific">Tulasnella calospora MUT 4182</name>
    <dbReference type="NCBI Taxonomy" id="1051891"/>
    <lineage>
        <taxon>Eukaryota</taxon>
        <taxon>Fungi</taxon>
        <taxon>Dikarya</taxon>
        <taxon>Basidiomycota</taxon>
        <taxon>Agaricomycotina</taxon>
        <taxon>Agaricomycetes</taxon>
        <taxon>Cantharellales</taxon>
        <taxon>Tulasnellaceae</taxon>
        <taxon>Tulasnella</taxon>
    </lineage>
</organism>
<dbReference type="CDD" id="cd12087">
    <property type="entry name" value="TM_EGFR-like"/>
    <property type="match status" value="1"/>
</dbReference>
<dbReference type="STRING" id="1051891.A0A0C3KT71"/>